<keyword evidence="6 8" id="KW-0067">ATP-binding</keyword>
<dbReference type="Pfam" id="PF11734">
    <property type="entry name" value="TilS_C"/>
    <property type="match status" value="1"/>
</dbReference>
<dbReference type="SUPFAM" id="SSF56037">
    <property type="entry name" value="PheT/TilS domain"/>
    <property type="match status" value="1"/>
</dbReference>
<dbReference type="Pfam" id="PF01171">
    <property type="entry name" value="ATP_bind_3"/>
    <property type="match status" value="1"/>
</dbReference>
<keyword evidence="5 8" id="KW-0547">Nucleotide-binding</keyword>
<dbReference type="GO" id="GO:0005524">
    <property type="term" value="F:ATP binding"/>
    <property type="evidence" value="ECO:0007669"/>
    <property type="project" value="UniProtKB-UniRule"/>
</dbReference>
<feature type="binding site" evidence="8">
    <location>
        <begin position="35"/>
        <end position="40"/>
    </location>
    <ligand>
        <name>ATP</name>
        <dbReference type="ChEBI" id="CHEBI:30616"/>
    </ligand>
</feature>
<dbReference type="OrthoDB" id="9807403at2"/>
<sequence length="451" mass="50183">MTPGAEPGSGFRWPEALCAPVRELPDHARLWVALSGGLDSTLLLHLAVHCHGRTGTVRAVHINHQLQPNAPDTESFCRDLCDRLGVPLVVERVNVAAAGNAAGGGGIEEAARKARYSAFEALIQRGDLLLMAHHGDDQAETVLFRMLRGSGVAGLAGMPASRPLGPAILARPLLGFERAELEHWARSAGLTWIDDPSNTDQRFDRNFLRHTVLPPLRERWPGLNRRLRHTAESCAESEALNRKLAAMQWQAVGGDRDRLPVDGLKKLPLAEQKNLIRWWVRERGFHAPTIADWQQVIHDLLFAGEDREPEFRSDGFSLRRFQGDLYLVRDQPPLQDVPLALEPGPGLNFGEWFLRLEPAITPERPLPPIRIFTRQGGERVRFRPDGPSRSLKKWLQEVAVPPWERARLPLVFAGSGEAAELIAVGDLWCSEQYSGGAHAAGWRLVVERECD</sequence>
<dbReference type="InterPro" id="IPR012094">
    <property type="entry name" value="tRNA_Ile_lys_synt"/>
</dbReference>
<dbReference type="InterPro" id="IPR011063">
    <property type="entry name" value="TilS/TtcA_N"/>
</dbReference>
<dbReference type="NCBIfam" id="TIGR02432">
    <property type="entry name" value="lysidine_TilS_N"/>
    <property type="match status" value="1"/>
</dbReference>
<dbReference type="SUPFAM" id="SSF82829">
    <property type="entry name" value="MesJ substrate recognition domain-like"/>
    <property type="match status" value="1"/>
</dbReference>
<dbReference type="SMART" id="SM00977">
    <property type="entry name" value="TilS_C"/>
    <property type="match status" value="1"/>
</dbReference>
<comment type="caution">
    <text evidence="10">The sequence shown here is derived from an EMBL/GenBank/DDBJ whole genome shotgun (WGS) entry which is preliminary data.</text>
</comment>
<keyword evidence="11" id="KW-1185">Reference proteome</keyword>
<evidence type="ECO:0000259" key="9">
    <source>
        <dbReference type="SMART" id="SM00977"/>
    </source>
</evidence>
<proteinExistence type="inferred from homology"/>
<gene>
    <name evidence="8 10" type="primary">tilS</name>
    <name evidence="10" type="ORF">KEHDKFFH_04515</name>
</gene>
<dbReference type="Gene3D" id="1.20.59.20">
    <property type="match status" value="1"/>
</dbReference>
<feature type="domain" description="Lysidine-tRNA(Ile) synthetase C-terminal" evidence="9">
    <location>
        <begin position="369"/>
        <end position="446"/>
    </location>
</feature>
<evidence type="ECO:0000256" key="7">
    <source>
        <dbReference type="ARBA" id="ARBA00048539"/>
    </source>
</evidence>
<evidence type="ECO:0000256" key="5">
    <source>
        <dbReference type="ARBA" id="ARBA00022741"/>
    </source>
</evidence>
<dbReference type="NCBIfam" id="TIGR02433">
    <property type="entry name" value="lysidine_TilS_C"/>
    <property type="match status" value="1"/>
</dbReference>
<accession>A0A2S5ZE61</accession>
<dbReference type="AlphaFoldDB" id="A0A2S5ZE61"/>
<dbReference type="Proteomes" id="UP000239917">
    <property type="component" value="Unassembled WGS sequence"/>
</dbReference>
<dbReference type="HAMAP" id="MF_01161">
    <property type="entry name" value="tRNA_Ile_lys_synt"/>
    <property type="match status" value="1"/>
</dbReference>
<dbReference type="Gene3D" id="3.40.50.620">
    <property type="entry name" value="HUPs"/>
    <property type="match status" value="1"/>
</dbReference>
<comment type="subcellular location">
    <subcellularLocation>
        <location evidence="1 8">Cytoplasm</location>
    </subcellularLocation>
</comment>
<protein>
    <recommendedName>
        <fullName evidence="8">tRNA(Ile)-lysidine synthase</fullName>
        <ecNumber evidence="8">6.3.4.19</ecNumber>
    </recommendedName>
    <alternativeName>
        <fullName evidence="8">tRNA(Ile)-2-lysyl-cytidine synthase</fullName>
    </alternativeName>
    <alternativeName>
        <fullName evidence="8">tRNA(Ile)-lysidine synthetase</fullName>
    </alternativeName>
</protein>
<dbReference type="EC" id="6.3.4.19" evidence="8"/>
<dbReference type="InterPro" id="IPR012795">
    <property type="entry name" value="tRNA_Ile_lys_synt_N"/>
</dbReference>
<dbReference type="SUPFAM" id="SSF52402">
    <property type="entry name" value="Adenine nucleotide alpha hydrolases-like"/>
    <property type="match status" value="1"/>
</dbReference>
<evidence type="ECO:0000256" key="2">
    <source>
        <dbReference type="ARBA" id="ARBA00022490"/>
    </source>
</evidence>
<dbReference type="PANTHER" id="PTHR43033:SF1">
    <property type="entry name" value="TRNA(ILE)-LYSIDINE SYNTHASE-RELATED"/>
    <property type="match status" value="1"/>
</dbReference>
<keyword evidence="2 8" id="KW-0963">Cytoplasm</keyword>
<evidence type="ECO:0000256" key="3">
    <source>
        <dbReference type="ARBA" id="ARBA00022598"/>
    </source>
</evidence>
<evidence type="ECO:0000256" key="8">
    <source>
        <dbReference type="HAMAP-Rule" id="MF_01161"/>
    </source>
</evidence>
<dbReference type="GO" id="GO:0005737">
    <property type="term" value="C:cytoplasm"/>
    <property type="evidence" value="ECO:0007669"/>
    <property type="project" value="UniProtKB-SubCell"/>
</dbReference>
<evidence type="ECO:0000256" key="6">
    <source>
        <dbReference type="ARBA" id="ARBA00022840"/>
    </source>
</evidence>
<evidence type="ECO:0000256" key="1">
    <source>
        <dbReference type="ARBA" id="ARBA00004496"/>
    </source>
</evidence>
<dbReference type="InterPro" id="IPR012796">
    <property type="entry name" value="Lysidine-tRNA-synth_C"/>
</dbReference>
<dbReference type="PANTHER" id="PTHR43033">
    <property type="entry name" value="TRNA(ILE)-LYSIDINE SYNTHASE-RELATED"/>
    <property type="match status" value="1"/>
</dbReference>
<dbReference type="InterPro" id="IPR014729">
    <property type="entry name" value="Rossmann-like_a/b/a_fold"/>
</dbReference>
<reference evidence="10 11" key="1">
    <citation type="submission" date="2018-01" db="EMBL/GenBank/DDBJ databases">
        <title>Complete genome sequences of the type strains of Marinobacter flavimaris and Marinobacter maroccanus.</title>
        <authorList>
            <person name="Palau M."/>
            <person name="Boujida N."/>
            <person name="Manresa A."/>
            <person name="Minana-Galbis D."/>
        </authorList>
    </citation>
    <scope>NUCLEOTIDE SEQUENCE [LARGE SCALE GENOMIC DNA]</scope>
    <source>
        <strain evidence="10 11">N4</strain>
    </source>
</reference>
<keyword evidence="3 8" id="KW-0436">Ligase</keyword>
<dbReference type="CDD" id="cd01992">
    <property type="entry name" value="TilS_N"/>
    <property type="match status" value="1"/>
</dbReference>
<dbReference type="RefSeq" id="WP_104320795.1">
    <property type="nucleotide sequence ID" value="NZ_PSSX01000002.1"/>
</dbReference>
<evidence type="ECO:0000256" key="4">
    <source>
        <dbReference type="ARBA" id="ARBA00022694"/>
    </source>
</evidence>
<comment type="function">
    <text evidence="8">Ligates lysine onto the cytidine present at position 34 of the AUA codon-specific tRNA(Ile) that contains the anticodon CAU, in an ATP-dependent manner. Cytidine is converted to lysidine, thus changing the amino acid specificity of the tRNA from methionine to isoleucine.</text>
</comment>
<comment type="similarity">
    <text evidence="8">Belongs to the tRNA(Ile)-lysidine synthase family.</text>
</comment>
<name>A0A2S5ZE61_9GAMM</name>
<comment type="catalytic activity">
    <reaction evidence="7 8">
        <text>cytidine(34) in tRNA(Ile2) + L-lysine + ATP = lysidine(34) in tRNA(Ile2) + AMP + diphosphate + H(+)</text>
        <dbReference type="Rhea" id="RHEA:43744"/>
        <dbReference type="Rhea" id="RHEA-COMP:10625"/>
        <dbReference type="Rhea" id="RHEA-COMP:10670"/>
        <dbReference type="ChEBI" id="CHEBI:15378"/>
        <dbReference type="ChEBI" id="CHEBI:30616"/>
        <dbReference type="ChEBI" id="CHEBI:32551"/>
        <dbReference type="ChEBI" id="CHEBI:33019"/>
        <dbReference type="ChEBI" id="CHEBI:82748"/>
        <dbReference type="ChEBI" id="CHEBI:83665"/>
        <dbReference type="ChEBI" id="CHEBI:456215"/>
        <dbReference type="EC" id="6.3.4.19"/>
    </reaction>
</comment>
<keyword evidence="4 8" id="KW-0819">tRNA processing</keyword>
<dbReference type="InterPro" id="IPR015262">
    <property type="entry name" value="tRNA_Ile_lys_synt_subst-bd"/>
</dbReference>
<organism evidence="10 11">
    <name type="scientific">Marinobacter maroccanus</name>
    <dbReference type="NCBI Taxonomy" id="2055143"/>
    <lineage>
        <taxon>Bacteria</taxon>
        <taxon>Pseudomonadati</taxon>
        <taxon>Pseudomonadota</taxon>
        <taxon>Gammaproteobacteria</taxon>
        <taxon>Pseudomonadales</taxon>
        <taxon>Marinobacteraceae</taxon>
        <taxon>Marinobacter</taxon>
    </lineage>
</organism>
<dbReference type="GO" id="GO:0006400">
    <property type="term" value="P:tRNA modification"/>
    <property type="evidence" value="ECO:0007669"/>
    <property type="project" value="UniProtKB-UniRule"/>
</dbReference>
<dbReference type="EMBL" id="PSSX01000002">
    <property type="protein sequence ID" value="PPI85693.1"/>
    <property type="molecule type" value="Genomic_DNA"/>
</dbReference>
<dbReference type="Pfam" id="PF09179">
    <property type="entry name" value="TilS"/>
    <property type="match status" value="1"/>
</dbReference>
<dbReference type="GO" id="GO:0032267">
    <property type="term" value="F:tRNA(Ile)-lysidine synthase activity"/>
    <property type="evidence" value="ECO:0007669"/>
    <property type="project" value="UniProtKB-EC"/>
</dbReference>
<evidence type="ECO:0000313" key="11">
    <source>
        <dbReference type="Proteomes" id="UP000239917"/>
    </source>
</evidence>
<evidence type="ECO:0000313" key="10">
    <source>
        <dbReference type="EMBL" id="PPI85693.1"/>
    </source>
</evidence>
<comment type="domain">
    <text evidence="8">The N-terminal region contains the highly conserved SGGXDS motif, predicted to be a P-loop motif involved in ATP binding.</text>
</comment>